<dbReference type="CDD" id="cd06131">
    <property type="entry name" value="DNA_pol_III_epsilon_Ecoli_like"/>
    <property type="match status" value="1"/>
</dbReference>
<dbReference type="SUPFAM" id="SSF53098">
    <property type="entry name" value="Ribonuclease H-like"/>
    <property type="match status" value="1"/>
</dbReference>
<evidence type="ECO:0000256" key="16">
    <source>
        <dbReference type="ARBA" id="ARBA00049244"/>
    </source>
</evidence>
<dbReference type="NCBIfam" id="NF004316">
    <property type="entry name" value="PRK05711.1"/>
    <property type="match status" value="1"/>
</dbReference>
<reference evidence="19 20" key="1">
    <citation type="submission" date="2021-08" db="EMBL/GenBank/DDBJ databases">
        <title>Caldovatus sediminis gen. nov., sp. nov., a moderately thermophilic bacterium isolated from a hot spring.</title>
        <authorList>
            <person name="Hu C.-J."/>
            <person name="Li W.-J."/>
            <person name="Xian W.-D."/>
        </authorList>
    </citation>
    <scope>NUCLEOTIDE SEQUENCE [LARGE SCALE GENOMIC DNA]</scope>
    <source>
        <strain evidence="19 20">SYSU G05006</strain>
    </source>
</reference>
<comment type="subunit">
    <text evidence="17">DNA polymerase III contains a core (composed of alpha, epsilon and theta chains) that associates with a tau subunit. This core dimerizes to form the POLIII' complex. PolIII' associates with the gamma complex (composed of gamma, delta, delta', psi and chi chains) and with the beta chain to form the complete DNA polymerase III complex.</text>
</comment>
<comment type="cofactor">
    <cofactor evidence="2 17">
        <name>Mg(2+)</name>
        <dbReference type="ChEBI" id="CHEBI:18420"/>
    </cofactor>
</comment>
<dbReference type="Pfam" id="PF00929">
    <property type="entry name" value="RNase_T"/>
    <property type="match status" value="1"/>
</dbReference>
<dbReference type="SMART" id="SM00479">
    <property type="entry name" value="EXOIII"/>
    <property type="match status" value="1"/>
</dbReference>
<keyword evidence="13 17" id="KW-0239">DNA-directed DNA polymerase</keyword>
<keyword evidence="20" id="KW-1185">Reference proteome</keyword>
<keyword evidence="6 17" id="KW-0548">Nucleotidyltransferase</keyword>
<evidence type="ECO:0000256" key="11">
    <source>
        <dbReference type="ARBA" id="ARBA00022839"/>
    </source>
</evidence>
<evidence type="ECO:0000256" key="9">
    <source>
        <dbReference type="ARBA" id="ARBA00022723"/>
    </source>
</evidence>
<gene>
    <name evidence="17 19" type="primary">dnaQ</name>
    <name evidence="19" type="ORF">K1J50_17035</name>
</gene>
<dbReference type="InterPro" id="IPR006309">
    <property type="entry name" value="DnaQ_proteo"/>
</dbReference>
<dbReference type="RefSeq" id="WP_220118962.1">
    <property type="nucleotide sequence ID" value="NZ_JAHZUY010000075.1"/>
</dbReference>
<organism evidence="19 20">
    <name type="scientific">Caldovatus aquaticus</name>
    <dbReference type="NCBI Taxonomy" id="2865671"/>
    <lineage>
        <taxon>Bacteria</taxon>
        <taxon>Pseudomonadati</taxon>
        <taxon>Pseudomonadota</taxon>
        <taxon>Alphaproteobacteria</taxon>
        <taxon>Acetobacterales</taxon>
        <taxon>Roseomonadaceae</taxon>
        <taxon>Caldovatus</taxon>
    </lineage>
</organism>
<keyword evidence="5 17" id="KW-0808">Transferase</keyword>
<evidence type="ECO:0000313" key="19">
    <source>
        <dbReference type="EMBL" id="MBW8271186.1"/>
    </source>
</evidence>
<keyword evidence="8 17" id="KW-0540">Nuclease</keyword>
<evidence type="ECO:0000256" key="2">
    <source>
        <dbReference type="ARBA" id="ARBA00001946"/>
    </source>
</evidence>
<evidence type="ECO:0000256" key="10">
    <source>
        <dbReference type="ARBA" id="ARBA00022801"/>
    </source>
</evidence>
<proteinExistence type="predicted"/>
<feature type="domain" description="Exonuclease" evidence="18">
    <location>
        <begin position="3"/>
        <end position="173"/>
    </location>
</feature>
<evidence type="ECO:0000256" key="4">
    <source>
        <dbReference type="ARBA" id="ARBA00020352"/>
    </source>
</evidence>
<comment type="catalytic activity">
    <reaction evidence="16 17">
        <text>DNA(n) + a 2'-deoxyribonucleoside 5'-triphosphate = DNA(n+1) + diphosphate</text>
        <dbReference type="Rhea" id="RHEA:22508"/>
        <dbReference type="Rhea" id="RHEA-COMP:17339"/>
        <dbReference type="Rhea" id="RHEA-COMP:17340"/>
        <dbReference type="ChEBI" id="CHEBI:33019"/>
        <dbReference type="ChEBI" id="CHEBI:61560"/>
        <dbReference type="ChEBI" id="CHEBI:173112"/>
        <dbReference type="EC" id="2.7.7.7"/>
    </reaction>
</comment>
<evidence type="ECO:0000256" key="13">
    <source>
        <dbReference type="ARBA" id="ARBA00022932"/>
    </source>
</evidence>
<dbReference type="InterPro" id="IPR006054">
    <property type="entry name" value="DnaQ"/>
</dbReference>
<evidence type="ECO:0000256" key="1">
    <source>
        <dbReference type="ARBA" id="ARBA00001936"/>
    </source>
</evidence>
<evidence type="ECO:0000256" key="7">
    <source>
        <dbReference type="ARBA" id="ARBA00022705"/>
    </source>
</evidence>
<evidence type="ECO:0000313" key="20">
    <source>
        <dbReference type="Proteomes" id="UP001519924"/>
    </source>
</evidence>
<dbReference type="GO" id="GO:0003887">
    <property type="term" value="F:DNA-directed DNA polymerase activity"/>
    <property type="evidence" value="ECO:0007669"/>
    <property type="project" value="UniProtKB-EC"/>
</dbReference>
<comment type="function">
    <text evidence="15 17">DNA polymerase III is a complex, multichain enzyme responsible for most of the replicative synthesis in bacteria. The epsilon subunit contain the editing function and is a proofreading 3'-5' exonuclease.</text>
</comment>
<protein>
    <recommendedName>
        <fullName evidence="4 17">DNA polymerase III subunit epsilon</fullName>
        <ecNumber evidence="3 17">2.7.7.7</ecNumber>
    </recommendedName>
</protein>
<keyword evidence="11 17" id="KW-0269">Exonuclease</keyword>
<accession>A0ABS7F6D7</accession>
<evidence type="ECO:0000256" key="15">
    <source>
        <dbReference type="ARBA" id="ARBA00025483"/>
    </source>
</evidence>
<dbReference type="InterPro" id="IPR012337">
    <property type="entry name" value="RNaseH-like_sf"/>
</dbReference>
<evidence type="ECO:0000256" key="14">
    <source>
        <dbReference type="ARBA" id="ARBA00023211"/>
    </source>
</evidence>
<dbReference type="EC" id="2.7.7.7" evidence="3 17"/>
<dbReference type="Proteomes" id="UP001519924">
    <property type="component" value="Unassembled WGS sequence"/>
</dbReference>
<evidence type="ECO:0000256" key="8">
    <source>
        <dbReference type="ARBA" id="ARBA00022722"/>
    </source>
</evidence>
<evidence type="ECO:0000256" key="3">
    <source>
        <dbReference type="ARBA" id="ARBA00012417"/>
    </source>
</evidence>
<evidence type="ECO:0000256" key="17">
    <source>
        <dbReference type="RuleBase" id="RU364087"/>
    </source>
</evidence>
<evidence type="ECO:0000256" key="5">
    <source>
        <dbReference type="ARBA" id="ARBA00022679"/>
    </source>
</evidence>
<evidence type="ECO:0000256" key="12">
    <source>
        <dbReference type="ARBA" id="ARBA00022842"/>
    </source>
</evidence>
<dbReference type="PANTHER" id="PTHR30231">
    <property type="entry name" value="DNA POLYMERASE III SUBUNIT EPSILON"/>
    <property type="match status" value="1"/>
</dbReference>
<dbReference type="InterPro" id="IPR013520">
    <property type="entry name" value="Ribonucl_H"/>
</dbReference>
<comment type="cofactor">
    <cofactor evidence="1 17">
        <name>Mn(2+)</name>
        <dbReference type="ChEBI" id="CHEBI:29035"/>
    </cofactor>
</comment>
<dbReference type="InterPro" id="IPR036397">
    <property type="entry name" value="RNaseH_sf"/>
</dbReference>
<keyword evidence="12 17" id="KW-0460">Magnesium</keyword>
<keyword evidence="7 17" id="KW-0235">DNA replication</keyword>
<dbReference type="EMBL" id="JAHZUY010000075">
    <property type="protein sequence ID" value="MBW8271186.1"/>
    <property type="molecule type" value="Genomic_DNA"/>
</dbReference>
<keyword evidence="10 17" id="KW-0378">Hydrolase</keyword>
<dbReference type="NCBIfam" id="TIGR01406">
    <property type="entry name" value="dnaQ_proteo"/>
    <property type="match status" value="1"/>
</dbReference>
<dbReference type="NCBIfam" id="TIGR00573">
    <property type="entry name" value="dnaq"/>
    <property type="match status" value="1"/>
</dbReference>
<keyword evidence="9 17" id="KW-0479">Metal-binding</keyword>
<sequence>MTRQVLLDTETTGLDPALGDRILEIAAIELVNLVPTGRVLHHLLDPEREVPEEATRVHGFTAAMLRGKPKFADILDELLAFLADDPIVAHNAPFDFAFLDAELARCGRPPLDRARMVDTLELAKRRFPGLPNSLDALCRRFGIDLSQRTTHNAVLDCRLLAQVYLELMGGRQPGLGLAAARIAVAAPAAGPAAGGAAPPPARTPRPIVPSEAELAAHAEFVARKLKDALWLKPPFAPAADGE</sequence>
<keyword evidence="14 17" id="KW-0464">Manganese</keyword>
<dbReference type="PANTHER" id="PTHR30231:SF41">
    <property type="entry name" value="DNA POLYMERASE III SUBUNIT EPSILON"/>
    <property type="match status" value="1"/>
</dbReference>
<evidence type="ECO:0000256" key="6">
    <source>
        <dbReference type="ARBA" id="ARBA00022695"/>
    </source>
</evidence>
<evidence type="ECO:0000259" key="18">
    <source>
        <dbReference type="SMART" id="SM00479"/>
    </source>
</evidence>
<dbReference type="Gene3D" id="3.30.420.10">
    <property type="entry name" value="Ribonuclease H-like superfamily/Ribonuclease H"/>
    <property type="match status" value="1"/>
</dbReference>
<name>A0ABS7F6D7_9PROT</name>
<comment type="caution">
    <text evidence="19">The sequence shown here is derived from an EMBL/GenBank/DDBJ whole genome shotgun (WGS) entry which is preliminary data.</text>
</comment>